<evidence type="ECO:0000313" key="2">
    <source>
        <dbReference type="EMBL" id="KAH6609682.1"/>
    </source>
</evidence>
<evidence type="ECO:0000256" key="1">
    <source>
        <dbReference type="SAM" id="MobiDB-lite"/>
    </source>
</evidence>
<proteinExistence type="predicted"/>
<accession>A0A9P8TZ42</accession>
<sequence>MYIHRSNIAFRRSSFVALDVLHGRIKHFPPFKSHVPDGNTQKQTRSVGGKRFDTRPASL</sequence>
<protein>
    <submittedName>
        <fullName evidence="2">Uncharacterized protein</fullName>
    </submittedName>
</protein>
<dbReference type="EMBL" id="JAIWOZ010000002">
    <property type="protein sequence ID" value="KAH6609682.1"/>
    <property type="molecule type" value="Genomic_DNA"/>
</dbReference>
<organism evidence="2 3">
    <name type="scientific">Trichoderma cornu-damae</name>
    <dbReference type="NCBI Taxonomy" id="654480"/>
    <lineage>
        <taxon>Eukaryota</taxon>
        <taxon>Fungi</taxon>
        <taxon>Dikarya</taxon>
        <taxon>Ascomycota</taxon>
        <taxon>Pezizomycotina</taxon>
        <taxon>Sordariomycetes</taxon>
        <taxon>Hypocreomycetidae</taxon>
        <taxon>Hypocreales</taxon>
        <taxon>Hypocreaceae</taxon>
        <taxon>Trichoderma</taxon>
    </lineage>
</organism>
<feature type="compositionally biased region" description="Basic and acidic residues" evidence="1">
    <location>
        <begin position="50"/>
        <end position="59"/>
    </location>
</feature>
<dbReference type="Proteomes" id="UP000827724">
    <property type="component" value="Unassembled WGS sequence"/>
</dbReference>
<reference evidence="2" key="1">
    <citation type="submission" date="2021-08" db="EMBL/GenBank/DDBJ databases">
        <title>Chromosome-Level Trichoderma cornu-damae using Hi-C Data.</title>
        <authorList>
            <person name="Kim C.S."/>
        </authorList>
    </citation>
    <scope>NUCLEOTIDE SEQUENCE</scope>
    <source>
        <strain evidence="2">KA19-0412C</strain>
    </source>
</reference>
<name>A0A9P8TZ42_9HYPO</name>
<evidence type="ECO:0000313" key="3">
    <source>
        <dbReference type="Proteomes" id="UP000827724"/>
    </source>
</evidence>
<comment type="caution">
    <text evidence="2">The sequence shown here is derived from an EMBL/GenBank/DDBJ whole genome shotgun (WGS) entry which is preliminary data.</text>
</comment>
<dbReference type="AlphaFoldDB" id="A0A9P8TZ42"/>
<gene>
    <name evidence="2" type="ORF">Trco_003028</name>
</gene>
<keyword evidence="3" id="KW-1185">Reference proteome</keyword>
<feature type="region of interest" description="Disordered" evidence="1">
    <location>
        <begin position="30"/>
        <end position="59"/>
    </location>
</feature>